<dbReference type="RefSeq" id="WP_337714314.1">
    <property type="nucleotide sequence ID" value="NZ_JBBEGL010000004.1"/>
</dbReference>
<dbReference type="EMBL" id="JBBEGL010000004">
    <property type="protein sequence ID" value="MEJ2887824.1"/>
    <property type="molecule type" value="Genomic_DNA"/>
</dbReference>
<organism evidence="2 3">
    <name type="scientific">Actinomycetospora aeridis</name>
    <dbReference type="NCBI Taxonomy" id="3129231"/>
    <lineage>
        <taxon>Bacteria</taxon>
        <taxon>Bacillati</taxon>
        <taxon>Actinomycetota</taxon>
        <taxon>Actinomycetes</taxon>
        <taxon>Pseudonocardiales</taxon>
        <taxon>Pseudonocardiaceae</taxon>
        <taxon>Actinomycetospora</taxon>
    </lineage>
</organism>
<proteinExistence type="predicted"/>
<feature type="region of interest" description="Disordered" evidence="1">
    <location>
        <begin position="1"/>
        <end position="52"/>
    </location>
</feature>
<feature type="region of interest" description="Disordered" evidence="1">
    <location>
        <begin position="96"/>
        <end position="121"/>
    </location>
</feature>
<evidence type="ECO:0000313" key="2">
    <source>
        <dbReference type="EMBL" id="MEJ2887824.1"/>
    </source>
</evidence>
<feature type="compositionally biased region" description="Low complexity" evidence="1">
    <location>
        <begin position="14"/>
        <end position="36"/>
    </location>
</feature>
<protein>
    <submittedName>
        <fullName evidence="2">Uncharacterized protein</fullName>
    </submittedName>
</protein>
<evidence type="ECO:0000256" key="1">
    <source>
        <dbReference type="SAM" id="MobiDB-lite"/>
    </source>
</evidence>
<dbReference type="Proteomes" id="UP001370100">
    <property type="component" value="Unassembled WGS sequence"/>
</dbReference>
<sequence length="121" mass="12807">MFRRSTRPTPLFPADAATEGTAEGAAGSAGSAAQDAGPRHTRRARQRKADDAAALRARLERVERRLAEVGSVQVTAHGSAIDNAVARRDPLTRPFAAPLPRPVGELPGARRSVTAPLRRPA</sequence>
<comment type="caution">
    <text evidence="2">The sequence shown here is derived from an EMBL/GenBank/DDBJ whole genome shotgun (WGS) entry which is preliminary data.</text>
</comment>
<reference evidence="2 3" key="1">
    <citation type="submission" date="2024-03" db="EMBL/GenBank/DDBJ databases">
        <title>Actinomycetospora sp. OC33-EN06, a novel actinomycete isolated from wild orchid (Aerides multiflora).</title>
        <authorList>
            <person name="Suriyachadkun C."/>
        </authorList>
    </citation>
    <scope>NUCLEOTIDE SEQUENCE [LARGE SCALE GENOMIC DNA]</scope>
    <source>
        <strain evidence="2 3">OC33-EN06</strain>
    </source>
</reference>
<name>A0ABU8N600_9PSEU</name>
<accession>A0ABU8N600</accession>
<evidence type="ECO:0000313" key="3">
    <source>
        <dbReference type="Proteomes" id="UP001370100"/>
    </source>
</evidence>
<gene>
    <name evidence="2" type="ORF">WCD41_15300</name>
</gene>
<keyword evidence="3" id="KW-1185">Reference proteome</keyword>